<keyword evidence="7" id="KW-1185">Reference proteome</keyword>
<dbReference type="Proteomes" id="UP000664288">
    <property type="component" value="Unassembled WGS sequence"/>
</dbReference>
<dbReference type="InterPro" id="IPR023353">
    <property type="entry name" value="LemA-like_dom_sf"/>
</dbReference>
<accession>A0ABS3J9J3</accession>
<gene>
    <name evidence="6" type="ORF">J1C47_22035</name>
</gene>
<dbReference type="Gene3D" id="1.20.1440.20">
    <property type="entry name" value="LemA-like domain"/>
    <property type="match status" value="1"/>
</dbReference>
<keyword evidence="4" id="KW-1133">Transmembrane helix</keyword>
<proteinExistence type="inferred from homology"/>
<comment type="caution">
    <text evidence="6">The sequence shown here is derived from an EMBL/GenBank/DDBJ whole genome shotgun (WGS) entry which is preliminary data.</text>
</comment>
<comment type="similarity">
    <text evidence="2">Belongs to the LemA family.</text>
</comment>
<evidence type="ECO:0000256" key="3">
    <source>
        <dbReference type="ARBA" id="ARBA00022692"/>
    </source>
</evidence>
<dbReference type="EMBL" id="JAFMPY010000038">
    <property type="protein sequence ID" value="MBO0906339.1"/>
    <property type="molecule type" value="Genomic_DNA"/>
</dbReference>
<evidence type="ECO:0000256" key="4">
    <source>
        <dbReference type="ARBA" id="ARBA00022989"/>
    </source>
</evidence>
<name>A0ABS3J9J3_9HYPH</name>
<protein>
    <submittedName>
        <fullName evidence="6">LemA family protein</fullName>
    </submittedName>
</protein>
<comment type="subcellular location">
    <subcellularLocation>
        <location evidence="1">Membrane</location>
        <topology evidence="1">Single-pass membrane protein</topology>
    </subcellularLocation>
</comment>
<evidence type="ECO:0000313" key="6">
    <source>
        <dbReference type="EMBL" id="MBO0906339.1"/>
    </source>
</evidence>
<reference evidence="6 7" key="1">
    <citation type="submission" date="2021-03" db="EMBL/GenBank/DDBJ databases">
        <title>Whole genome sequence of Jiella sp. MQZ13P-4.</title>
        <authorList>
            <person name="Tuo L."/>
        </authorList>
    </citation>
    <scope>NUCLEOTIDE SEQUENCE [LARGE SCALE GENOMIC DNA]</scope>
    <source>
        <strain evidence="6 7">MQZ13P-4</strain>
    </source>
</reference>
<dbReference type="InterPro" id="IPR007156">
    <property type="entry name" value="MamQ_LemA"/>
</dbReference>
<sequence>MTVFLIVLAMAAAAVLYGWYAAIVSARNRVGEALGGIDTQLQQRHDLIPNVLAIARRFLQHETTLLEEITALRAKAQPQLGQRDFQAIADKFETETALAADMTRLFALAENYPQLTSSGPMVEAQRTYREVEASIAAARRFYNNAVNNLKTRAETFPGPLVSGLAGVRVLPPFYQAAEGAEKPVMAVDHL</sequence>
<evidence type="ECO:0000256" key="5">
    <source>
        <dbReference type="ARBA" id="ARBA00023136"/>
    </source>
</evidence>
<evidence type="ECO:0000256" key="2">
    <source>
        <dbReference type="ARBA" id="ARBA00008854"/>
    </source>
</evidence>
<dbReference type="PANTHER" id="PTHR34478">
    <property type="entry name" value="PROTEIN LEMA"/>
    <property type="match status" value="1"/>
</dbReference>
<dbReference type="RefSeq" id="WP_207352971.1">
    <property type="nucleotide sequence ID" value="NZ_JAFMPY010000038.1"/>
</dbReference>
<organism evidence="6 7">
    <name type="scientific">Jiella sonneratiae</name>
    <dbReference type="NCBI Taxonomy" id="2816856"/>
    <lineage>
        <taxon>Bacteria</taxon>
        <taxon>Pseudomonadati</taxon>
        <taxon>Pseudomonadota</taxon>
        <taxon>Alphaproteobacteria</taxon>
        <taxon>Hyphomicrobiales</taxon>
        <taxon>Aurantimonadaceae</taxon>
        <taxon>Jiella</taxon>
    </lineage>
</organism>
<dbReference type="SUPFAM" id="SSF140478">
    <property type="entry name" value="LemA-like"/>
    <property type="match status" value="1"/>
</dbReference>
<evidence type="ECO:0000256" key="1">
    <source>
        <dbReference type="ARBA" id="ARBA00004167"/>
    </source>
</evidence>
<dbReference type="PANTHER" id="PTHR34478:SF2">
    <property type="entry name" value="MEMBRANE PROTEIN"/>
    <property type="match status" value="1"/>
</dbReference>
<keyword evidence="3" id="KW-0812">Transmembrane</keyword>
<dbReference type="Pfam" id="PF04011">
    <property type="entry name" value="LemA"/>
    <property type="match status" value="1"/>
</dbReference>
<evidence type="ECO:0000313" key="7">
    <source>
        <dbReference type="Proteomes" id="UP000664288"/>
    </source>
</evidence>
<keyword evidence="5" id="KW-0472">Membrane</keyword>